<evidence type="ECO:0008006" key="4">
    <source>
        <dbReference type="Google" id="ProtNLM"/>
    </source>
</evidence>
<dbReference type="PROSITE" id="PS51257">
    <property type="entry name" value="PROKAR_LIPOPROTEIN"/>
    <property type="match status" value="1"/>
</dbReference>
<dbReference type="EMBL" id="JAKZMM010000011">
    <property type="protein sequence ID" value="MCJ2380203.1"/>
    <property type="molecule type" value="Genomic_DNA"/>
</dbReference>
<sequence length="203" mass="22872">MKKFFMCACCLATLLTACNNDVVEQLESESELKTKSVVETDTTDVLYITDEVWSELMSSHGEFTEYVNPQIVPMLSVESRTAVGYTSCTARSGKENVKCTFPADAFDKIGIPQGIYIVDFCEAKININLKTGEQFIALNESPNCGFKPDFEETRGYAMVMDGSRIVLTTYLTHIKYDMAGKNVNVWYPLIPENLKWDYSILVM</sequence>
<evidence type="ECO:0000313" key="2">
    <source>
        <dbReference type="EMBL" id="MCJ2380203.1"/>
    </source>
</evidence>
<protein>
    <recommendedName>
        <fullName evidence="4">Lipoprotein</fullName>
    </recommendedName>
</protein>
<evidence type="ECO:0000256" key="1">
    <source>
        <dbReference type="SAM" id="SignalP"/>
    </source>
</evidence>
<dbReference type="RefSeq" id="WP_243323953.1">
    <property type="nucleotide sequence ID" value="NZ_JAKZMM010000011.1"/>
</dbReference>
<feature type="chain" id="PRO_5047410432" description="Lipoprotein" evidence="1">
    <location>
        <begin position="18"/>
        <end position="203"/>
    </location>
</feature>
<keyword evidence="1" id="KW-0732">Signal</keyword>
<dbReference type="Proteomes" id="UP001165444">
    <property type="component" value="Unassembled WGS sequence"/>
</dbReference>
<organism evidence="2 3">
    <name type="scientific">Parabacteroides faecalis</name>
    <dbReference type="NCBI Taxonomy" id="2924040"/>
    <lineage>
        <taxon>Bacteria</taxon>
        <taxon>Pseudomonadati</taxon>
        <taxon>Bacteroidota</taxon>
        <taxon>Bacteroidia</taxon>
        <taxon>Bacteroidales</taxon>
        <taxon>Tannerellaceae</taxon>
        <taxon>Parabacteroides</taxon>
    </lineage>
</organism>
<feature type="signal peptide" evidence="1">
    <location>
        <begin position="1"/>
        <end position="17"/>
    </location>
</feature>
<gene>
    <name evidence="2" type="ORF">MUN53_06180</name>
</gene>
<name>A0ABT0BZJ5_9BACT</name>
<accession>A0ABT0BZJ5</accession>
<evidence type="ECO:0000313" key="3">
    <source>
        <dbReference type="Proteomes" id="UP001165444"/>
    </source>
</evidence>
<reference evidence="2 3" key="1">
    <citation type="submission" date="2022-03" db="EMBL/GenBank/DDBJ databases">
        <title>Parabacteroides sp. nov. isolated from swine feces.</title>
        <authorList>
            <person name="Bak J.E."/>
        </authorList>
    </citation>
    <scope>NUCLEOTIDE SEQUENCE [LARGE SCALE GENOMIC DNA]</scope>
    <source>
        <strain evidence="2 3">AGMB00274</strain>
    </source>
</reference>
<proteinExistence type="predicted"/>
<comment type="caution">
    <text evidence="2">The sequence shown here is derived from an EMBL/GenBank/DDBJ whole genome shotgun (WGS) entry which is preliminary data.</text>
</comment>
<keyword evidence="3" id="KW-1185">Reference proteome</keyword>